<dbReference type="RefSeq" id="WP_133562206.1">
    <property type="nucleotide sequence ID" value="NZ_SNZA01000003.1"/>
</dbReference>
<evidence type="ECO:0000313" key="2">
    <source>
        <dbReference type="EMBL" id="TDR13120.1"/>
    </source>
</evidence>
<sequence length="372" mass="40756">MARLLVLLFAVTVLAGCASGGGNKTALSEEQFLELSANNARLIELYKDRLREQESVSTRLKLAKAYLDSGDNESTLFTLSPLITSDSGGSEAFYLQGVAQYNTGLLRQAENSLKIAMNKEADSAKAVNMLGVVYAELGNLSGARAQFNQAREMMYDDLVIKNNLALLDMLEGKYQDAAVRLMPIYLKNPDKADAKLKANLAIILSKMGSFETLRRVYGDQYSDAQLFDIFNDLKASMPVSRVYGPQAINPVLQEPVNVSKSSVTSEPSKVTSEPLATKTLETLKETTIKPDVVAASSSEQVQKVTKQPVKQTAQEKPNFFARIFSSSKEKTVHNFVKLSPYSLAAEDGFSIPIAPLRTITERNTTTLSKREG</sequence>
<protein>
    <submittedName>
        <fullName evidence="2">Flp pilus assembly protein TadD</fullName>
    </submittedName>
</protein>
<accession>A0A4R6X6M2</accession>
<dbReference type="Gene3D" id="1.25.40.10">
    <property type="entry name" value="Tetratricopeptide repeat domain"/>
    <property type="match status" value="1"/>
</dbReference>
<keyword evidence="1" id="KW-0732">Signal</keyword>
<proteinExistence type="predicted"/>
<keyword evidence="3" id="KW-1185">Reference proteome</keyword>
<dbReference type="InterPro" id="IPR019734">
    <property type="entry name" value="TPR_rpt"/>
</dbReference>
<evidence type="ECO:0000256" key="1">
    <source>
        <dbReference type="SAM" id="SignalP"/>
    </source>
</evidence>
<reference evidence="2 3" key="1">
    <citation type="submission" date="2019-03" db="EMBL/GenBank/DDBJ databases">
        <title>Genomic Encyclopedia of Type Strains, Phase IV (KMG-IV): sequencing the most valuable type-strain genomes for metagenomic binning, comparative biology and taxonomic classification.</title>
        <authorList>
            <person name="Goeker M."/>
        </authorList>
    </citation>
    <scope>NUCLEOTIDE SEQUENCE [LARGE SCALE GENOMIC DNA]</scope>
    <source>
        <strain evidence="2 3">DSM 5604</strain>
    </source>
</reference>
<organism evidence="2 3">
    <name type="scientific">Marinomonas communis</name>
    <dbReference type="NCBI Taxonomy" id="28254"/>
    <lineage>
        <taxon>Bacteria</taxon>
        <taxon>Pseudomonadati</taxon>
        <taxon>Pseudomonadota</taxon>
        <taxon>Gammaproteobacteria</taxon>
        <taxon>Oceanospirillales</taxon>
        <taxon>Oceanospirillaceae</taxon>
        <taxon>Marinomonas</taxon>
    </lineage>
</organism>
<name>A0A4R6X6M2_9GAMM</name>
<comment type="caution">
    <text evidence="2">The sequence shown here is derived from an EMBL/GenBank/DDBJ whole genome shotgun (WGS) entry which is preliminary data.</text>
</comment>
<dbReference type="Proteomes" id="UP000295729">
    <property type="component" value="Unassembled WGS sequence"/>
</dbReference>
<dbReference type="SUPFAM" id="SSF48452">
    <property type="entry name" value="TPR-like"/>
    <property type="match status" value="1"/>
</dbReference>
<dbReference type="EMBL" id="SNZA01000003">
    <property type="protein sequence ID" value="TDR13120.1"/>
    <property type="molecule type" value="Genomic_DNA"/>
</dbReference>
<dbReference type="OrthoDB" id="6260771at2"/>
<dbReference type="InterPro" id="IPR011990">
    <property type="entry name" value="TPR-like_helical_dom_sf"/>
</dbReference>
<feature type="signal peptide" evidence="1">
    <location>
        <begin position="1"/>
        <end position="15"/>
    </location>
</feature>
<dbReference type="PROSITE" id="PS51257">
    <property type="entry name" value="PROKAR_LIPOPROTEIN"/>
    <property type="match status" value="1"/>
</dbReference>
<gene>
    <name evidence="2" type="ORF">C8D85_1994</name>
</gene>
<dbReference type="AlphaFoldDB" id="A0A4R6X6M2"/>
<evidence type="ECO:0000313" key="3">
    <source>
        <dbReference type="Proteomes" id="UP000295729"/>
    </source>
</evidence>
<dbReference type="SMART" id="SM00028">
    <property type="entry name" value="TPR"/>
    <property type="match status" value="2"/>
</dbReference>
<feature type="chain" id="PRO_5020347943" evidence="1">
    <location>
        <begin position="16"/>
        <end position="372"/>
    </location>
</feature>